<protein>
    <submittedName>
        <fullName evidence="3">D-galactarolactone cycloisomerase</fullName>
        <ecNumber evidence="3">5.5.1.27</ecNumber>
    </submittedName>
</protein>
<keyword evidence="1" id="KW-0456">Lyase</keyword>
<sequence length="362" mass="39786">MKITHLELETVTVNNYETWVFVLIHTDSNITGLGELNPSAPRAACVATLKQMGDNLRGRDPRIINTIISDLKKDTLGLVEVRSLSAIEQCLWDILARSLQVPLHTLFGGSNHDTIRLYANITRATHRLTPEAFAKSAKGAVADGFSAVKLAPFVGPGPIETTEHLEESLQCVRSVRAAVGPDIEIMLDCYGLFTPQAALAIIEDLNDVGLYWFEEPVANDDWEGYLKVKERCAVPLAGGERYEFIQGFWPAFQREIFHIAMPDVGIVGGIGELHKVSTMAESCGIRVAPHGPFGPVTLAASAQVMAAHTGFLVLEYPWGLNTWRSELIDPPEHITNSHYHLSNQPGIGTVLNPKLLKEHRAK</sequence>
<dbReference type="PANTHER" id="PTHR48080">
    <property type="entry name" value="D-GALACTONATE DEHYDRATASE-RELATED"/>
    <property type="match status" value="1"/>
</dbReference>
<evidence type="ECO:0000256" key="1">
    <source>
        <dbReference type="ARBA" id="ARBA00023239"/>
    </source>
</evidence>
<dbReference type="SUPFAM" id="SSF51604">
    <property type="entry name" value="Enolase C-terminal domain-like"/>
    <property type="match status" value="1"/>
</dbReference>
<dbReference type="SFLD" id="SFLDS00001">
    <property type="entry name" value="Enolase"/>
    <property type="match status" value="1"/>
</dbReference>
<proteinExistence type="predicted"/>
<feature type="domain" description="Mandelate racemase/muconate lactonizing enzyme C-terminal" evidence="2">
    <location>
        <begin position="130"/>
        <end position="235"/>
    </location>
</feature>
<dbReference type="InterPro" id="IPR036849">
    <property type="entry name" value="Enolase-like_C_sf"/>
</dbReference>
<dbReference type="SFLD" id="SFLDG00179">
    <property type="entry name" value="mandelate_racemase"/>
    <property type="match status" value="1"/>
</dbReference>
<dbReference type="EC" id="5.5.1.27" evidence="3"/>
<keyword evidence="3" id="KW-0413">Isomerase</keyword>
<dbReference type="InterPro" id="IPR013342">
    <property type="entry name" value="Mandelate_racemase_C"/>
</dbReference>
<evidence type="ECO:0000313" key="3">
    <source>
        <dbReference type="EMBL" id="AWT59492.1"/>
    </source>
</evidence>
<dbReference type="AlphaFoldDB" id="A0A2Z4AP79"/>
<evidence type="ECO:0000313" key="4">
    <source>
        <dbReference type="Proteomes" id="UP000247465"/>
    </source>
</evidence>
<reference evidence="3 4" key="1">
    <citation type="submission" date="2018-06" db="EMBL/GenBank/DDBJ databases">
        <title>Draft Genome Sequence of a Novel Marine Bacterium Related to the Verrucomicrobia.</title>
        <authorList>
            <person name="Vosseberg J."/>
            <person name="Martijn J."/>
            <person name="Ettema T.J.G."/>
        </authorList>
    </citation>
    <scope>NUCLEOTIDE SEQUENCE [LARGE SCALE GENOMIC DNA]</scope>
    <source>
        <strain evidence="3">TARA_B100001123</strain>
    </source>
</reference>
<dbReference type="PANTHER" id="PTHR48080:SF2">
    <property type="entry name" value="D-GALACTONATE DEHYDRATASE"/>
    <property type="match status" value="1"/>
</dbReference>
<dbReference type="GO" id="GO:0016853">
    <property type="term" value="F:isomerase activity"/>
    <property type="evidence" value="ECO:0007669"/>
    <property type="project" value="UniProtKB-KW"/>
</dbReference>
<dbReference type="Gene3D" id="3.30.390.10">
    <property type="entry name" value="Enolase-like, N-terminal domain"/>
    <property type="match status" value="1"/>
</dbReference>
<accession>A0A2Z4AP79</accession>
<gene>
    <name evidence="3" type="primary">gci_7</name>
    <name evidence="3" type="ORF">DF168_00682</name>
</gene>
<dbReference type="InterPro" id="IPR029065">
    <property type="entry name" value="Enolase_C-like"/>
</dbReference>
<dbReference type="Gene3D" id="3.20.20.120">
    <property type="entry name" value="Enolase-like C-terminal domain"/>
    <property type="match status" value="1"/>
</dbReference>
<dbReference type="EMBL" id="CP029803">
    <property type="protein sequence ID" value="AWT59492.1"/>
    <property type="molecule type" value="Genomic_DNA"/>
</dbReference>
<evidence type="ECO:0000259" key="2">
    <source>
        <dbReference type="SMART" id="SM00922"/>
    </source>
</evidence>
<dbReference type="InterPro" id="IPR013341">
    <property type="entry name" value="Mandelate_racemase_N_dom"/>
</dbReference>
<dbReference type="CDD" id="cd03316">
    <property type="entry name" value="MR_like"/>
    <property type="match status" value="1"/>
</dbReference>
<organism evidence="3 4">
    <name type="scientific">Candidatus Moanibacter tarae</name>
    <dbReference type="NCBI Taxonomy" id="2200854"/>
    <lineage>
        <taxon>Bacteria</taxon>
        <taxon>Pseudomonadati</taxon>
        <taxon>Verrucomicrobiota</taxon>
        <taxon>Opitutia</taxon>
        <taxon>Puniceicoccales</taxon>
        <taxon>Puniceicoccales incertae sedis</taxon>
        <taxon>Candidatus Moanibacter</taxon>
    </lineage>
</organism>
<dbReference type="Proteomes" id="UP000247465">
    <property type="component" value="Chromosome"/>
</dbReference>
<dbReference type="SMART" id="SM00922">
    <property type="entry name" value="MR_MLE"/>
    <property type="match status" value="1"/>
</dbReference>
<dbReference type="Pfam" id="PF13378">
    <property type="entry name" value="MR_MLE_C"/>
    <property type="match status" value="1"/>
</dbReference>
<dbReference type="GO" id="GO:0016829">
    <property type="term" value="F:lyase activity"/>
    <property type="evidence" value="ECO:0007669"/>
    <property type="project" value="UniProtKB-KW"/>
</dbReference>
<dbReference type="InterPro" id="IPR029017">
    <property type="entry name" value="Enolase-like_N"/>
</dbReference>
<name>A0A2Z4AP79_9BACT</name>
<dbReference type="Pfam" id="PF02746">
    <property type="entry name" value="MR_MLE_N"/>
    <property type="match status" value="1"/>
</dbReference>
<dbReference type="KEGG" id="mtar:DF168_00682"/>
<dbReference type="InterPro" id="IPR034593">
    <property type="entry name" value="DgoD-like"/>
</dbReference>
<dbReference type="SUPFAM" id="SSF54826">
    <property type="entry name" value="Enolase N-terminal domain-like"/>
    <property type="match status" value="1"/>
</dbReference>